<feature type="compositionally biased region" description="Basic and acidic residues" evidence="1">
    <location>
        <begin position="68"/>
        <end position="78"/>
    </location>
</feature>
<name>A0AA35TL05_GEOBA</name>
<comment type="caution">
    <text evidence="2">The sequence shown here is derived from an EMBL/GenBank/DDBJ whole genome shotgun (WGS) entry which is preliminary data.</text>
</comment>
<proteinExistence type="predicted"/>
<dbReference type="AlphaFoldDB" id="A0AA35TL05"/>
<keyword evidence="3" id="KW-1185">Reference proteome</keyword>
<evidence type="ECO:0000313" key="2">
    <source>
        <dbReference type="EMBL" id="CAI8049964.1"/>
    </source>
</evidence>
<feature type="region of interest" description="Disordered" evidence="1">
    <location>
        <begin position="47"/>
        <end position="78"/>
    </location>
</feature>
<organism evidence="2 3">
    <name type="scientific">Geodia barretti</name>
    <name type="common">Barrett's horny sponge</name>
    <dbReference type="NCBI Taxonomy" id="519541"/>
    <lineage>
        <taxon>Eukaryota</taxon>
        <taxon>Metazoa</taxon>
        <taxon>Porifera</taxon>
        <taxon>Demospongiae</taxon>
        <taxon>Heteroscleromorpha</taxon>
        <taxon>Tetractinellida</taxon>
        <taxon>Astrophorina</taxon>
        <taxon>Geodiidae</taxon>
        <taxon>Geodia</taxon>
    </lineage>
</organism>
<sequence>MTNWLKTWLAHGCGMCQPARKHRSLRGEFDSQVPLHHLSEGVYPKNNYVNDNKTQNKQHHRIVLQKGLSEEPSSRGVC</sequence>
<evidence type="ECO:0000256" key="1">
    <source>
        <dbReference type="SAM" id="MobiDB-lite"/>
    </source>
</evidence>
<accession>A0AA35TL05</accession>
<evidence type="ECO:0000313" key="3">
    <source>
        <dbReference type="Proteomes" id="UP001174909"/>
    </source>
</evidence>
<gene>
    <name evidence="2" type="ORF">GBAR_LOCUS27490</name>
</gene>
<dbReference type="EMBL" id="CASHTH010003825">
    <property type="protein sequence ID" value="CAI8049964.1"/>
    <property type="molecule type" value="Genomic_DNA"/>
</dbReference>
<protein>
    <submittedName>
        <fullName evidence="2">Uncharacterized protein</fullName>
    </submittedName>
</protein>
<reference evidence="2" key="1">
    <citation type="submission" date="2023-03" db="EMBL/GenBank/DDBJ databases">
        <authorList>
            <person name="Steffen K."/>
            <person name="Cardenas P."/>
        </authorList>
    </citation>
    <scope>NUCLEOTIDE SEQUENCE</scope>
</reference>
<dbReference type="Proteomes" id="UP001174909">
    <property type="component" value="Unassembled WGS sequence"/>
</dbReference>